<name>A0A9P0HS47_NEZVI</name>
<protein>
    <submittedName>
        <fullName evidence="1">Uncharacterized protein</fullName>
    </submittedName>
</protein>
<evidence type="ECO:0000313" key="2">
    <source>
        <dbReference type="Proteomes" id="UP001152798"/>
    </source>
</evidence>
<organism evidence="1 2">
    <name type="scientific">Nezara viridula</name>
    <name type="common">Southern green stink bug</name>
    <name type="synonym">Cimex viridulus</name>
    <dbReference type="NCBI Taxonomy" id="85310"/>
    <lineage>
        <taxon>Eukaryota</taxon>
        <taxon>Metazoa</taxon>
        <taxon>Ecdysozoa</taxon>
        <taxon>Arthropoda</taxon>
        <taxon>Hexapoda</taxon>
        <taxon>Insecta</taxon>
        <taxon>Pterygota</taxon>
        <taxon>Neoptera</taxon>
        <taxon>Paraneoptera</taxon>
        <taxon>Hemiptera</taxon>
        <taxon>Heteroptera</taxon>
        <taxon>Panheteroptera</taxon>
        <taxon>Pentatomomorpha</taxon>
        <taxon>Pentatomoidea</taxon>
        <taxon>Pentatomidae</taxon>
        <taxon>Pentatominae</taxon>
        <taxon>Nezara</taxon>
    </lineage>
</organism>
<dbReference type="EMBL" id="OV725083">
    <property type="protein sequence ID" value="CAH1407163.1"/>
    <property type="molecule type" value="Genomic_DNA"/>
</dbReference>
<dbReference type="Proteomes" id="UP001152798">
    <property type="component" value="Chromosome 7"/>
</dbReference>
<proteinExistence type="predicted"/>
<gene>
    <name evidence="1" type="ORF">NEZAVI_LOCUS14947</name>
</gene>
<accession>A0A9P0HS47</accession>
<dbReference type="AlphaFoldDB" id="A0A9P0HS47"/>
<keyword evidence="2" id="KW-1185">Reference proteome</keyword>
<reference evidence="1" key="1">
    <citation type="submission" date="2022-01" db="EMBL/GenBank/DDBJ databases">
        <authorList>
            <person name="King R."/>
        </authorList>
    </citation>
    <scope>NUCLEOTIDE SEQUENCE</scope>
</reference>
<evidence type="ECO:0000313" key="1">
    <source>
        <dbReference type="EMBL" id="CAH1407163.1"/>
    </source>
</evidence>
<sequence length="62" mass="7531">MFSLSSTKLEEVPLYQIKLINLKRNYWTFLIHSWSQFHLNMILHQIIHPQQAKQLKKIVKLN</sequence>